<sequence>MDVRLLLFGLNVLFAYPSTPSGHDAMSTSPVPFPDTYPLFDVNITLLDPKLQQVVRDYLPTEWSVLYWTSTFDIKLKWMSVAQSQGTLPPMLTFQDIEELTGSLHDLTTALLDITGIDLAGLTQIYPLVPSAHLFSIYYKKFCDCRCFFDAAISYNGPKTLEETLNSLGLLCPILATRINATLQSLSPEAQSFYRICFNQITLNRLNILINNSTRDDEARMIEQTGEDLKEIFDSLSDKAKKELRAGLFPLVYYLGHKTIQKALKSNKLGFVKSSDGKTWIDAWHKKRFDNLIKGGDVYNKDVESLTSGWAHMNQLLEDVSKNPPSSINMQFVFIDP</sequence>
<reference evidence="2 3" key="2">
    <citation type="journal article" date="2019" name="G3 (Bethesda)">
        <title>Hybrid Assembly of the Genome of the Entomopathogenic Nematode Steinernema carpocapsae Identifies the X-Chromosome.</title>
        <authorList>
            <person name="Serra L."/>
            <person name="Macchietto M."/>
            <person name="Macias-Munoz A."/>
            <person name="McGill C.J."/>
            <person name="Rodriguez I.M."/>
            <person name="Rodriguez B."/>
            <person name="Murad R."/>
            <person name="Mortazavi A."/>
        </authorList>
    </citation>
    <scope>NUCLEOTIDE SEQUENCE [LARGE SCALE GENOMIC DNA]</scope>
    <source>
        <strain evidence="2 3">ALL</strain>
    </source>
</reference>
<proteinExistence type="predicted"/>
<evidence type="ECO:0000256" key="1">
    <source>
        <dbReference type="SAM" id="SignalP"/>
    </source>
</evidence>
<name>A0A4V6A0Q0_STECR</name>
<evidence type="ECO:0000313" key="3">
    <source>
        <dbReference type="Proteomes" id="UP000298663"/>
    </source>
</evidence>
<feature type="chain" id="PRO_5020890717" evidence="1">
    <location>
        <begin position="18"/>
        <end position="337"/>
    </location>
</feature>
<reference evidence="2 3" key="1">
    <citation type="journal article" date="2015" name="Genome Biol.">
        <title>Comparative genomics of Steinernema reveals deeply conserved gene regulatory networks.</title>
        <authorList>
            <person name="Dillman A.R."/>
            <person name="Macchietto M."/>
            <person name="Porter C.F."/>
            <person name="Rogers A."/>
            <person name="Williams B."/>
            <person name="Antoshechkin I."/>
            <person name="Lee M.M."/>
            <person name="Goodwin Z."/>
            <person name="Lu X."/>
            <person name="Lewis E.E."/>
            <person name="Goodrich-Blair H."/>
            <person name="Stock S.P."/>
            <person name="Adams B.J."/>
            <person name="Sternberg P.W."/>
            <person name="Mortazavi A."/>
        </authorList>
    </citation>
    <scope>NUCLEOTIDE SEQUENCE [LARGE SCALE GENOMIC DNA]</scope>
    <source>
        <strain evidence="2 3">ALL</strain>
    </source>
</reference>
<feature type="signal peptide" evidence="1">
    <location>
        <begin position="1"/>
        <end position="17"/>
    </location>
</feature>
<accession>A0A4V6A0Q0</accession>
<keyword evidence="1" id="KW-0732">Signal</keyword>
<dbReference type="EMBL" id="AZBU02000006">
    <property type="protein sequence ID" value="TKR72305.1"/>
    <property type="molecule type" value="Genomic_DNA"/>
</dbReference>
<comment type="caution">
    <text evidence="2">The sequence shown here is derived from an EMBL/GenBank/DDBJ whole genome shotgun (WGS) entry which is preliminary data.</text>
</comment>
<dbReference type="AlphaFoldDB" id="A0A4V6A0Q0"/>
<evidence type="ECO:0000313" key="2">
    <source>
        <dbReference type="EMBL" id="TKR72305.1"/>
    </source>
</evidence>
<organism evidence="2 3">
    <name type="scientific">Steinernema carpocapsae</name>
    <name type="common">Entomopathogenic nematode</name>
    <dbReference type="NCBI Taxonomy" id="34508"/>
    <lineage>
        <taxon>Eukaryota</taxon>
        <taxon>Metazoa</taxon>
        <taxon>Ecdysozoa</taxon>
        <taxon>Nematoda</taxon>
        <taxon>Chromadorea</taxon>
        <taxon>Rhabditida</taxon>
        <taxon>Tylenchina</taxon>
        <taxon>Panagrolaimomorpha</taxon>
        <taxon>Strongyloidoidea</taxon>
        <taxon>Steinernematidae</taxon>
        <taxon>Steinernema</taxon>
    </lineage>
</organism>
<keyword evidence="3" id="KW-1185">Reference proteome</keyword>
<gene>
    <name evidence="2" type="ORF">L596_019776</name>
</gene>
<protein>
    <submittedName>
        <fullName evidence="2">Uncharacterized protein</fullName>
    </submittedName>
</protein>
<dbReference type="Proteomes" id="UP000298663">
    <property type="component" value="Unassembled WGS sequence"/>
</dbReference>